<evidence type="ECO:0000256" key="3">
    <source>
        <dbReference type="ARBA" id="ARBA00022475"/>
    </source>
</evidence>
<evidence type="ECO:0000256" key="6">
    <source>
        <dbReference type="ARBA" id="ARBA00023136"/>
    </source>
</evidence>
<keyword evidence="5 7" id="KW-1133">Transmembrane helix</keyword>
<keyword evidence="3" id="KW-1003">Cell membrane</keyword>
<dbReference type="Gene3D" id="3.30.1340.30">
    <property type="match status" value="1"/>
</dbReference>
<comment type="subcellular location">
    <subcellularLocation>
        <location evidence="7">Cell inner membrane</location>
        <topology evidence="7">Multi-pass membrane protein</topology>
    </subcellularLocation>
    <subcellularLocation>
        <location evidence="1">Cell membrane</location>
        <topology evidence="1">Multi-pass membrane protein</topology>
    </subcellularLocation>
</comment>
<comment type="caution">
    <text evidence="7">Lacks conserved residue(s) required for the propagation of feature annotation.</text>
</comment>
<feature type="chain" id="PRO_5019384986" description="Small-conductance mechanosensitive channel" evidence="9">
    <location>
        <begin position="21"/>
        <end position="463"/>
    </location>
</feature>
<comment type="similarity">
    <text evidence="2 7">Belongs to the MscS (TC 1.A.23) family.</text>
</comment>
<dbReference type="Gene3D" id="3.30.70.100">
    <property type="match status" value="1"/>
</dbReference>
<protein>
    <recommendedName>
        <fullName evidence="7">Small-conductance mechanosensitive channel</fullName>
    </recommendedName>
</protein>
<keyword evidence="7" id="KW-0407">Ion channel</keyword>
<dbReference type="AlphaFoldDB" id="A0A437GYT4"/>
<keyword evidence="6 7" id="KW-0472">Membrane</keyword>
<dbReference type="InterPro" id="IPR007055">
    <property type="entry name" value="BON_dom"/>
</dbReference>
<feature type="domain" description="BON" evidence="10">
    <location>
        <begin position="50"/>
        <end position="116"/>
    </location>
</feature>
<name>A0A437GYT4_9SPHN</name>
<dbReference type="SUPFAM" id="SSF82689">
    <property type="entry name" value="Mechanosensitive channel protein MscS (YggB), C-terminal domain"/>
    <property type="match status" value="1"/>
</dbReference>
<evidence type="ECO:0000256" key="1">
    <source>
        <dbReference type="ARBA" id="ARBA00004651"/>
    </source>
</evidence>
<accession>A0A437GYT4</accession>
<keyword evidence="7" id="KW-0406">Ion transport</keyword>
<evidence type="ECO:0000256" key="5">
    <source>
        <dbReference type="ARBA" id="ARBA00022989"/>
    </source>
</evidence>
<dbReference type="Gene3D" id="2.30.30.60">
    <property type="match status" value="1"/>
</dbReference>
<keyword evidence="9" id="KW-0732">Signal</keyword>
<dbReference type="OrthoDB" id="9793781at2"/>
<dbReference type="PROSITE" id="PS50914">
    <property type="entry name" value="BON"/>
    <property type="match status" value="1"/>
</dbReference>
<dbReference type="PANTHER" id="PTHR30221:SF1">
    <property type="entry name" value="SMALL-CONDUCTANCE MECHANOSENSITIVE CHANNEL"/>
    <property type="match status" value="1"/>
</dbReference>
<dbReference type="Gene3D" id="1.10.287.1260">
    <property type="match status" value="1"/>
</dbReference>
<comment type="subunit">
    <text evidence="7">Homoheptamer.</text>
</comment>
<keyword evidence="7" id="KW-0813">Transport</keyword>
<feature type="compositionally biased region" description="Basic and acidic residues" evidence="8">
    <location>
        <begin position="405"/>
        <end position="421"/>
    </location>
</feature>
<evidence type="ECO:0000313" key="11">
    <source>
        <dbReference type="EMBL" id="RVQ67847.1"/>
    </source>
</evidence>
<evidence type="ECO:0000256" key="2">
    <source>
        <dbReference type="ARBA" id="ARBA00008017"/>
    </source>
</evidence>
<proteinExistence type="inferred from homology"/>
<comment type="caution">
    <text evidence="11">The sequence shown here is derived from an EMBL/GenBank/DDBJ whole genome shotgun (WGS) entry which is preliminary data.</text>
</comment>
<dbReference type="Proteomes" id="UP000283003">
    <property type="component" value="Unassembled WGS sequence"/>
</dbReference>
<evidence type="ECO:0000256" key="9">
    <source>
        <dbReference type="SAM" id="SignalP"/>
    </source>
</evidence>
<evidence type="ECO:0000256" key="7">
    <source>
        <dbReference type="RuleBase" id="RU369025"/>
    </source>
</evidence>
<feature type="transmembrane region" description="Helical" evidence="7">
    <location>
        <begin position="203"/>
        <end position="224"/>
    </location>
</feature>
<feature type="compositionally biased region" description="Basic and acidic residues" evidence="8">
    <location>
        <begin position="438"/>
        <end position="449"/>
    </location>
</feature>
<dbReference type="GO" id="GO:0008381">
    <property type="term" value="F:mechanosensitive monoatomic ion channel activity"/>
    <property type="evidence" value="ECO:0007669"/>
    <property type="project" value="InterPro"/>
</dbReference>
<organism evidence="11 12">
    <name type="scientific">Croceicoccus ponticola</name>
    <dbReference type="NCBI Taxonomy" id="2217664"/>
    <lineage>
        <taxon>Bacteria</taxon>
        <taxon>Pseudomonadati</taxon>
        <taxon>Pseudomonadota</taxon>
        <taxon>Alphaproteobacteria</taxon>
        <taxon>Sphingomonadales</taxon>
        <taxon>Erythrobacteraceae</taxon>
        <taxon>Croceicoccus</taxon>
    </lineage>
</organism>
<dbReference type="InterPro" id="IPR011066">
    <property type="entry name" value="MscS_channel_C_sf"/>
</dbReference>
<evidence type="ECO:0000313" key="12">
    <source>
        <dbReference type="Proteomes" id="UP000283003"/>
    </source>
</evidence>
<comment type="function">
    <text evidence="7">Mechanosensitive channel that participates in the regulation of osmotic pressure changes within the cell, opening in response to stretch forces in the membrane lipid bilayer, without the need for other proteins. Contributes to normal resistance to hypoosmotic shock. Forms an ion channel of 1.0 nanosiemens conductance with a slight preference for anions.</text>
</comment>
<dbReference type="SUPFAM" id="SSF50182">
    <property type="entry name" value="Sm-like ribonucleoproteins"/>
    <property type="match status" value="1"/>
</dbReference>
<keyword evidence="4 7" id="KW-0812">Transmembrane</keyword>
<sequence length="463" mass="49499">MTALTLAMVTALAAPYPAWAAIAAIPDVAEETTTPTPPTAAIETERDADADARIAERIGAIFAAIDALGAVEVEANEGVVTLTGSVASASDAKQAETIASRVAGVVTVDNAIERDLAVDRNLAPTISAIIDEARKLWRMLPLFAVALVIAAIVMVLFRWVSGLNSLWRRITPNPFIAELLQSAIRFVGVLAGLYLALKILGATALLGALLGISGVIGIAIGFAVRDTIDNYISSIMLSLRQPFRANDLVVIEGNEGRVIRLTSRATVLMTLDGNHLRIPNSTVFKAVILNYTRNPQRRFEFDLGVDADDNPLDAMAVGVAALSALDFVLNDPEPGARIREVGDSNIVLTFLGWIDQSQTDYHKARSLAIEAAKAALETNGFALPEPIYRLRIDPRSAPLPGTPQEVRDRPDREVAQPEKPSRKPRTAAASDSTAPETHVSDLVDRERAAGGETDLLDASKPIE</sequence>
<keyword evidence="12" id="KW-1185">Reference proteome</keyword>
<evidence type="ECO:0000256" key="8">
    <source>
        <dbReference type="SAM" id="MobiDB-lite"/>
    </source>
</evidence>
<dbReference type="EMBL" id="RXOL01000002">
    <property type="protein sequence ID" value="RVQ67847.1"/>
    <property type="molecule type" value="Genomic_DNA"/>
</dbReference>
<dbReference type="InterPro" id="IPR010920">
    <property type="entry name" value="LSM_dom_sf"/>
</dbReference>
<dbReference type="InterPro" id="IPR006685">
    <property type="entry name" value="MscS_channel_2nd"/>
</dbReference>
<evidence type="ECO:0000259" key="10">
    <source>
        <dbReference type="PROSITE" id="PS50914"/>
    </source>
</evidence>
<dbReference type="GO" id="GO:0005886">
    <property type="term" value="C:plasma membrane"/>
    <property type="evidence" value="ECO:0007669"/>
    <property type="project" value="UniProtKB-SubCell"/>
</dbReference>
<dbReference type="SUPFAM" id="SSF82861">
    <property type="entry name" value="Mechanosensitive channel protein MscS (YggB), transmembrane region"/>
    <property type="match status" value="1"/>
</dbReference>
<dbReference type="InterPro" id="IPR023408">
    <property type="entry name" value="MscS_beta-dom_sf"/>
</dbReference>
<evidence type="ECO:0000256" key="4">
    <source>
        <dbReference type="ARBA" id="ARBA00022692"/>
    </source>
</evidence>
<dbReference type="Pfam" id="PF04972">
    <property type="entry name" value="BON"/>
    <property type="match status" value="1"/>
</dbReference>
<keyword evidence="7" id="KW-0997">Cell inner membrane</keyword>
<dbReference type="PANTHER" id="PTHR30221">
    <property type="entry name" value="SMALL-CONDUCTANCE MECHANOSENSITIVE CHANNEL"/>
    <property type="match status" value="1"/>
</dbReference>
<dbReference type="InterPro" id="IPR011014">
    <property type="entry name" value="MscS_channel_TM-2"/>
</dbReference>
<gene>
    <name evidence="11" type="ORF">EKN06_06300</name>
</gene>
<feature type="signal peptide" evidence="9">
    <location>
        <begin position="1"/>
        <end position="20"/>
    </location>
</feature>
<dbReference type="Pfam" id="PF00924">
    <property type="entry name" value="MS_channel_2nd"/>
    <property type="match status" value="1"/>
</dbReference>
<dbReference type="InterPro" id="IPR045275">
    <property type="entry name" value="MscS_archaea/bacteria_type"/>
</dbReference>
<feature type="transmembrane region" description="Helical" evidence="7">
    <location>
        <begin position="179"/>
        <end position="197"/>
    </location>
</feature>
<feature type="region of interest" description="Disordered" evidence="8">
    <location>
        <begin position="393"/>
        <end position="463"/>
    </location>
</feature>
<reference evidence="11 12" key="1">
    <citation type="submission" date="2018-12" db="EMBL/GenBank/DDBJ databases">
        <title>Croceicoccus ponticola sp. nov., a lipolytic bacterium isolated from seawater.</title>
        <authorList>
            <person name="Yoon J.-H."/>
        </authorList>
    </citation>
    <scope>NUCLEOTIDE SEQUENCE [LARGE SCALE GENOMIC DNA]</scope>
    <source>
        <strain evidence="11 12">GM-16</strain>
    </source>
</reference>
<feature type="transmembrane region" description="Helical" evidence="7">
    <location>
        <begin position="136"/>
        <end position="159"/>
    </location>
</feature>